<dbReference type="Proteomes" id="UP000190888">
    <property type="component" value="Unassembled WGS sequence"/>
</dbReference>
<dbReference type="AlphaFoldDB" id="A0A1T4Q195"/>
<dbReference type="PRINTS" id="PR00080">
    <property type="entry name" value="SDRFAMILY"/>
</dbReference>
<dbReference type="Pfam" id="PF13561">
    <property type="entry name" value="adh_short_C2"/>
    <property type="match status" value="1"/>
</dbReference>
<dbReference type="PANTHER" id="PTHR48107">
    <property type="entry name" value="NADPH-DEPENDENT ALDEHYDE REDUCTASE-LIKE PROTEIN, CHLOROPLASTIC-RELATED"/>
    <property type="match status" value="1"/>
</dbReference>
<dbReference type="OrthoDB" id="9803333at2"/>
<accession>A0A1T4Q195</accession>
<organism evidence="4 5">
    <name type="scientific">Sediminibacterium ginsengisoli</name>
    <dbReference type="NCBI Taxonomy" id="413434"/>
    <lineage>
        <taxon>Bacteria</taxon>
        <taxon>Pseudomonadati</taxon>
        <taxon>Bacteroidota</taxon>
        <taxon>Chitinophagia</taxon>
        <taxon>Chitinophagales</taxon>
        <taxon>Chitinophagaceae</taxon>
        <taxon>Sediminibacterium</taxon>
    </lineage>
</organism>
<evidence type="ECO:0000256" key="2">
    <source>
        <dbReference type="ARBA" id="ARBA00023002"/>
    </source>
</evidence>
<reference evidence="4 5" key="1">
    <citation type="submission" date="2017-02" db="EMBL/GenBank/DDBJ databases">
        <authorList>
            <person name="Peterson S.W."/>
        </authorList>
    </citation>
    <scope>NUCLEOTIDE SEQUENCE [LARGE SCALE GENOMIC DNA]</scope>
    <source>
        <strain evidence="4 5">DSM 22335</strain>
    </source>
</reference>
<comment type="similarity">
    <text evidence="1">Belongs to the short-chain dehydrogenases/reductases (SDR) family.</text>
</comment>
<dbReference type="SUPFAM" id="SSF51735">
    <property type="entry name" value="NAD(P)-binding Rossmann-fold domains"/>
    <property type="match status" value="1"/>
</dbReference>
<dbReference type="PRINTS" id="PR00081">
    <property type="entry name" value="GDHRDH"/>
</dbReference>
<evidence type="ECO:0000256" key="1">
    <source>
        <dbReference type="ARBA" id="ARBA00006484"/>
    </source>
</evidence>
<name>A0A1T4Q195_9BACT</name>
<proteinExistence type="inferred from homology"/>
<dbReference type="PANTHER" id="PTHR48107:SF16">
    <property type="entry name" value="NADPH-DEPENDENT ALDEHYDE REDUCTASE 1, CHLOROPLASTIC"/>
    <property type="match status" value="1"/>
</dbReference>
<evidence type="ECO:0000313" key="5">
    <source>
        <dbReference type="Proteomes" id="UP000190888"/>
    </source>
</evidence>
<dbReference type="EMBL" id="FUWH01000007">
    <property type="protein sequence ID" value="SJZ96978.1"/>
    <property type="molecule type" value="Genomic_DNA"/>
</dbReference>
<evidence type="ECO:0000313" key="4">
    <source>
        <dbReference type="EMBL" id="SJZ96978.1"/>
    </source>
</evidence>
<dbReference type="FunFam" id="3.40.50.720:FF:000084">
    <property type="entry name" value="Short-chain dehydrogenase reductase"/>
    <property type="match status" value="1"/>
</dbReference>
<evidence type="ECO:0000256" key="3">
    <source>
        <dbReference type="SAM" id="MobiDB-lite"/>
    </source>
</evidence>
<gene>
    <name evidence="4" type="ORF">SAMN04488132_10759</name>
</gene>
<dbReference type="InterPro" id="IPR020904">
    <property type="entry name" value="Sc_DH/Rdtase_CS"/>
</dbReference>
<dbReference type="RefSeq" id="WP_078831836.1">
    <property type="nucleotide sequence ID" value="NZ_FUWH01000007.1"/>
</dbReference>
<keyword evidence="2" id="KW-0560">Oxidoreductase</keyword>
<feature type="region of interest" description="Disordered" evidence="3">
    <location>
        <begin position="1"/>
        <end position="27"/>
    </location>
</feature>
<dbReference type="PROSITE" id="PS00061">
    <property type="entry name" value="ADH_SHORT"/>
    <property type="match status" value="1"/>
</dbReference>
<dbReference type="STRING" id="413434.SAMN04488132_10759"/>
<dbReference type="InterPro" id="IPR002347">
    <property type="entry name" value="SDR_fam"/>
</dbReference>
<sequence length="286" mass="30723">MAKKANKKQPPQKQRLPGSEQVMDPRPLVDDKTYLPSGMLSGKVAVITGGDSGIGKAVAILFAKEKARIMIVYLNEHKDARETKKIIEGYGGEAMLMPGDISDEAFCKKVITKTIRQFGQLDILVNNAAVQHDEKSLEDVTTKNLQQTFAVNVFSMFYLTRAALPHMKRGASVINTASVTAYRGSPELLDYSASKGAVVAFTRSLASNLVDKGIRVNAVAPGPIWTPLIPASFSAEKTSKHGSKSPFGRVGQPIEVAPSYLFLASTGSSYMSGQVLHPNGGEIVNG</sequence>
<dbReference type="InterPro" id="IPR036291">
    <property type="entry name" value="NAD(P)-bd_dom_sf"/>
</dbReference>
<dbReference type="Gene3D" id="3.40.50.720">
    <property type="entry name" value="NAD(P)-binding Rossmann-like Domain"/>
    <property type="match status" value="1"/>
</dbReference>
<dbReference type="GO" id="GO:0016614">
    <property type="term" value="F:oxidoreductase activity, acting on CH-OH group of donors"/>
    <property type="evidence" value="ECO:0007669"/>
    <property type="project" value="UniProtKB-ARBA"/>
</dbReference>
<protein>
    <submittedName>
        <fullName evidence="4">NAD(P)-dependent dehydrogenase, short-chain alcohol dehydrogenase family</fullName>
    </submittedName>
</protein>
<dbReference type="CDD" id="cd05355">
    <property type="entry name" value="SDR_c1"/>
    <property type="match status" value="1"/>
</dbReference>
<keyword evidence="5" id="KW-1185">Reference proteome</keyword>
<dbReference type="NCBIfam" id="NF005559">
    <property type="entry name" value="PRK07231.1"/>
    <property type="match status" value="1"/>
</dbReference>